<evidence type="ECO:0000313" key="1">
    <source>
        <dbReference type="EMBL" id="SHG64449.1"/>
    </source>
</evidence>
<keyword evidence="2" id="KW-1185">Reference proteome</keyword>
<gene>
    <name evidence="1" type="ORF">SAMN05444003_0290</name>
</gene>
<dbReference type="InterPro" id="IPR054233">
    <property type="entry name" value="DUF6958"/>
</dbReference>
<accession>A0A1M5LIE1</accession>
<dbReference type="AlphaFoldDB" id="A0A1M5LIE1"/>
<reference evidence="1 2" key="1">
    <citation type="submission" date="2016-11" db="EMBL/GenBank/DDBJ databases">
        <authorList>
            <person name="Jaros S."/>
            <person name="Januszkiewicz K."/>
            <person name="Wedrychowicz H."/>
        </authorList>
    </citation>
    <scope>NUCLEOTIDE SEQUENCE [LARGE SCALE GENOMIC DNA]</scope>
    <source>
        <strain evidence="1 2">DSM 28715</strain>
    </source>
</reference>
<proteinExistence type="predicted"/>
<protein>
    <submittedName>
        <fullName evidence="1">Uncharacterized protein</fullName>
    </submittedName>
</protein>
<dbReference type="EMBL" id="FQXB01000001">
    <property type="protein sequence ID" value="SHG64449.1"/>
    <property type="molecule type" value="Genomic_DNA"/>
</dbReference>
<organism evidence="1 2">
    <name type="scientific">Cognatiyoonia sediminum</name>
    <dbReference type="NCBI Taxonomy" id="1508389"/>
    <lineage>
        <taxon>Bacteria</taxon>
        <taxon>Pseudomonadati</taxon>
        <taxon>Pseudomonadota</taxon>
        <taxon>Alphaproteobacteria</taxon>
        <taxon>Rhodobacterales</taxon>
        <taxon>Paracoccaceae</taxon>
        <taxon>Cognatiyoonia</taxon>
    </lineage>
</organism>
<dbReference type="OrthoDB" id="7856862at2"/>
<dbReference type="STRING" id="1508389.SAMN05444003_0290"/>
<dbReference type="Pfam" id="PF22278">
    <property type="entry name" value="DUF6958"/>
    <property type="match status" value="1"/>
</dbReference>
<evidence type="ECO:0000313" key="2">
    <source>
        <dbReference type="Proteomes" id="UP000184074"/>
    </source>
</evidence>
<name>A0A1M5LIE1_9RHOB</name>
<dbReference type="Proteomes" id="UP000184074">
    <property type="component" value="Unassembled WGS sequence"/>
</dbReference>
<dbReference type="RefSeq" id="WP_072898722.1">
    <property type="nucleotide sequence ID" value="NZ_FQXB01000001.1"/>
</dbReference>
<sequence length="102" mass="11380">MANDEPKTICRTPAEGKPGTTRIPTWKFDLLRGHILNVVREAGSDGLPFRDLSSLVAKRLTEEETTRLGSIGWHTTTVKLEMEVARDIKRLEGVSPQRLVLA</sequence>